<sequence>MKSMDLPPLPSVDASGPDVCNSVSLYLAVWDDLSDEQKQRVSAHIASCPDCTAEQRLFERTTRQMAGLAASSPSPRVDQAVLAAISARSRGVAAPVTRFSSRRARRSPRRLITEVVALAAVFMLALLGASQLLTQWVQPQFALPQNLSWNGYVLYHTQTEVSAKGEKMLVTSYYDLGSGSMNVETKMDDKLDVVAVTDSKKVLGMDMMNHVAEWDAHEWIAEEPTFNLAQLRKDLTAGRAVYLGKSTFNGKPVYRVRNADGTVLLLDMDYMPVNVLESSGTPGTAKPMFDTFKVLPTAQVPDSTWDMTVPSGFKLGTMPERP</sequence>
<reference evidence="2" key="1">
    <citation type="submission" date="2020-10" db="EMBL/GenBank/DDBJ databases">
        <title>Taxonomic study of unclassified bacteria belonging to the class Ktedonobacteria.</title>
        <authorList>
            <person name="Yabe S."/>
            <person name="Wang C.M."/>
            <person name="Zheng Y."/>
            <person name="Sakai Y."/>
            <person name="Cavaletti L."/>
            <person name="Monciardini P."/>
            <person name="Donadio S."/>
        </authorList>
    </citation>
    <scope>NUCLEOTIDE SEQUENCE</scope>
    <source>
        <strain evidence="2">ID150040</strain>
    </source>
</reference>
<organism evidence="2 3">
    <name type="scientific">Reticulibacter mediterranei</name>
    <dbReference type="NCBI Taxonomy" id="2778369"/>
    <lineage>
        <taxon>Bacteria</taxon>
        <taxon>Bacillati</taxon>
        <taxon>Chloroflexota</taxon>
        <taxon>Ktedonobacteria</taxon>
        <taxon>Ktedonobacterales</taxon>
        <taxon>Reticulibacteraceae</taxon>
        <taxon>Reticulibacter</taxon>
    </lineage>
</organism>
<gene>
    <name evidence="2" type="ORF">KSF_043670</name>
</gene>
<keyword evidence="1" id="KW-0472">Membrane</keyword>
<comment type="caution">
    <text evidence="2">The sequence shown here is derived from an EMBL/GenBank/DDBJ whole genome shotgun (WGS) entry which is preliminary data.</text>
</comment>
<evidence type="ECO:0000256" key="1">
    <source>
        <dbReference type="SAM" id="Phobius"/>
    </source>
</evidence>
<keyword evidence="3" id="KW-1185">Reference proteome</keyword>
<accession>A0A8J3IFC3</accession>
<dbReference type="RefSeq" id="WP_220205062.1">
    <property type="nucleotide sequence ID" value="NZ_BNJK01000001.1"/>
</dbReference>
<name>A0A8J3IFC3_9CHLR</name>
<dbReference type="InterPro" id="IPR041916">
    <property type="entry name" value="Anti_sigma_zinc_sf"/>
</dbReference>
<keyword evidence="1" id="KW-1133">Transmembrane helix</keyword>
<feature type="transmembrane region" description="Helical" evidence="1">
    <location>
        <begin position="111"/>
        <end position="133"/>
    </location>
</feature>
<dbReference type="Gene3D" id="1.10.10.1320">
    <property type="entry name" value="Anti-sigma factor, zinc-finger domain"/>
    <property type="match status" value="1"/>
</dbReference>
<dbReference type="Proteomes" id="UP000597444">
    <property type="component" value="Unassembled WGS sequence"/>
</dbReference>
<proteinExistence type="predicted"/>
<protein>
    <recommendedName>
        <fullName evidence="4">Zinc-finger domain-containing protein</fullName>
    </recommendedName>
</protein>
<evidence type="ECO:0000313" key="3">
    <source>
        <dbReference type="Proteomes" id="UP000597444"/>
    </source>
</evidence>
<keyword evidence="1" id="KW-0812">Transmembrane</keyword>
<evidence type="ECO:0000313" key="2">
    <source>
        <dbReference type="EMBL" id="GHO94319.1"/>
    </source>
</evidence>
<dbReference type="AlphaFoldDB" id="A0A8J3IFC3"/>
<dbReference type="EMBL" id="BNJK01000001">
    <property type="protein sequence ID" value="GHO94319.1"/>
    <property type="molecule type" value="Genomic_DNA"/>
</dbReference>
<evidence type="ECO:0008006" key="4">
    <source>
        <dbReference type="Google" id="ProtNLM"/>
    </source>
</evidence>